<gene>
    <name evidence="4" type="primary">iolC</name>
    <name evidence="4" type="ORF">BABL1_gene_257</name>
</gene>
<dbReference type="SUPFAM" id="SSF53613">
    <property type="entry name" value="Ribokinase-like"/>
    <property type="match status" value="1"/>
</dbReference>
<evidence type="ECO:0000256" key="2">
    <source>
        <dbReference type="ARBA" id="ARBA00022777"/>
    </source>
</evidence>
<keyword evidence="1" id="KW-0808">Transferase</keyword>
<evidence type="ECO:0000256" key="1">
    <source>
        <dbReference type="ARBA" id="ARBA00022679"/>
    </source>
</evidence>
<keyword evidence="5" id="KW-1185">Reference proteome</keyword>
<reference evidence="4 5" key="1">
    <citation type="journal article" date="2015" name="Biol. Direct">
        <title>Babela massiliensis, a representative of a widespread bacterial phylum with unusual adaptations to parasitism in amoebae.</title>
        <authorList>
            <person name="Pagnier I."/>
            <person name="Yutin N."/>
            <person name="Croce O."/>
            <person name="Makarova K.S."/>
            <person name="Wolf Y.I."/>
            <person name="Benamar S."/>
            <person name="Raoult D."/>
            <person name="Koonin E.V."/>
            <person name="La Scola B."/>
        </authorList>
    </citation>
    <scope>NUCLEOTIDE SEQUENCE [LARGE SCALE GENOMIC DNA]</scope>
    <source>
        <strain evidence="5">BABL1</strain>
    </source>
</reference>
<dbReference type="InterPro" id="IPR011611">
    <property type="entry name" value="PfkB_dom"/>
</dbReference>
<accession>V6DIK5</accession>
<evidence type="ECO:0000313" key="5">
    <source>
        <dbReference type="Proteomes" id="UP000018769"/>
    </source>
</evidence>
<dbReference type="PANTHER" id="PTHR10584:SF166">
    <property type="entry name" value="RIBOKINASE"/>
    <property type="match status" value="1"/>
</dbReference>
<dbReference type="Pfam" id="PF00294">
    <property type="entry name" value="PfkB"/>
    <property type="match status" value="2"/>
</dbReference>
<dbReference type="PANTHER" id="PTHR10584">
    <property type="entry name" value="SUGAR KINASE"/>
    <property type="match status" value="1"/>
</dbReference>
<proteinExistence type="predicted"/>
<dbReference type="Proteomes" id="UP000018769">
    <property type="component" value="Chromosome I"/>
</dbReference>
<sequence length="366" mass="41388">MKNILTIGSACQDMFIDYKNRDNLALSNPELKNSIILREGEKVDIDNIFYSLGGGAVNSALSFKKLGFNVSTIFKLGIDQTGEYILGKLSEIGIITKDIILDKNIETAKSFIFSTQDHNYTALCFRGSNQSFDFNDVKYKLDKFNYDLVYITSLSSNFTRDLEYFIKKIKRKETLISFNPGISQLVKDTSYVYGALKYIDVFVLNALEAKSYLECLLNSYLIDLVSYNKIITDLDTPELFYKFLNYKNKSLTIEFFFKQILKKGPKIVIVTNGKEGVYLATQDFILFYPSIETEVLSTLGAGDAFSSCFIASLMLDVSVEKSLIYGAINSSSVISCMNANQGLLGLPEIEQKFKKINYKLLKKFVI</sequence>
<dbReference type="EMBL" id="HG793133">
    <property type="protein sequence ID" value="CDK30758.1"/>
    <property type="molecule type" value="Genomic_DNA"/>
</dbReference>
<evidence type="ECO:0000259" key="3">
    <source>
        <dbReference type="Pfam" id="PF00294"/>
    </source>
</evidence>
<feature type="domain" description="Carbohydrate kinase PfkB" evidence="3">
    <location>
        <begin position="35"/>
        <end position="210"/>
    </location>
</feature>
<dbReference type="KEGG" id="dpb:BABL1_gene_257"/>
<feature type="domain" description="Carbohydrate kinase PfkB" evidence="3">
    <location>
        <begin position="258"/>
        <end position="341"/>
    </location>
</feature>
<dbReference type="InterPro" id="IPR029056">
    <property type="entry name" value="Ribokinase-like"/>
</dbReference>
<organism evidence="4 5">
    <name type="scientific">Candidatus Babela massiliensis</name>
    <dbReference type="NCBI Taxonomy" id="673862"/>
    <lineage>
        <taxon>Bacteria</taxon>
        <taxon>Candidatus Babelota</taxon>
        <taxon>Candidatus Babeliae</taxon>
        <taxon>Candidatus Babeliales</taxon>
        <taxon>Candidatus Babeliaceae</taxon>
        <taxon>Candidatus Babela</taxon>
    </lineage>
</organism>
<dbReference type="OrthoDB" id="9792663at2"/>
<protein>
    <submittedName>
        <fullName evidence="4">Sugar kinase ribokinase family</fullName>
    </submittedName>
</protein>
<dbReference type="Gene3D" id="3.40.1190.20">
    <property type="match status" value="1"/>
</dbReference>
<name>V6DIK5_9BACT</name>
<dbReference type="HOGENOM" id="CLU_027634_6_0_7"/>
<dbReference type="RefSeq" id="WP_023792397.1">
    <property type="nucleotide sequence ID" value="NC_023003.1"/>
</dbReference>
<dbReference type="AlphaFoldDB" id="V6DIK5"/>
<evidence type="ECO:0000313" key="4">
    <source>
        <dbReference type="EMBL" id="CDK30758.1"/>
    </source>
</evidence>
<keyword evidence="2 4" id="KW-0418">Kinase</keyword>
<dbReference type="eggNOG" id="COG0524">
    <property type="taxonomic scope" value="Bacteria"/>
</dbReference>
<dbReference type="GO" id="GO:0016301">
    <property type="term" value="F:kinase activity"/>
    <property type="evidence" value="ECO:0007669"/>
    <property type="project" value="UniProtKB-KW"/>
</dbReference>
<dbReference type="STRING" id="673862.BABL1_gene_257"/>